<dbReference type="Proteomes" id="UP000298663">
    <property type="component" value="Unassembled WGS sequence"/>
</dbReference>
<dbReference type="PANTHER" id="PTHR14677">
    <property type="entry name" value="ARSENITE INDUCUBLE RNA ASSOCIATED PROTEIN AIP-1-RELATED"/>
    <property type="match status" value="1"/>
</dbReference>
<dbReference type="EMBL" id="AZBU02000005">
    <property type="protein sequence ID" value="TKR77231.1"/>
    <property type="molecule type" value="Genomic_DNA"/>
</dbReference>
<evidence type="ECO:0000259" key="4">
    <source>
        <dbReference type="SMART" id="SM00154"/>
    </source>
</evidence>
<dbReference type="GO" id="GO:0008270">
    <property type="term" value="F:zinc ion binding"/>
    <property type="evidence" value="ECO:0007669"/>
    <property type="project" value="UniProtKB-KW"/>
</dbReference>
<name>A0A4U5N524_STECR</name>
<dbReference type="PANTHER" id="PTHR14677:SF20">
    <property type="entry name" value="ZINC FINGER AN1-TYPE CONTAINING 2A-RELATED"/>
    <property type="match status" value="1"/>
</dbReference>
<reference evidence="5 6" key="1">
    <citation type="journal article" date="2015" name="Genome Biol.">
        <title>Comparative genomics of Steinernema reveals deeply conserved gene regulatory networks.</title>
        <authorList>
            <person name="Dillman A.R."/>
            <person name="Macchietto M."/>
            <person name="Porter C.F."/>
            <person name="Rogers A."/>
            <person name="Williams B."/>
            <person name="Antoshechkin I."/>
            <person name="Lee M.M."/>
            <person name="Goodwin Z."/>
            <person name="Lu X."/>
            <person name="Lewis E.E."/>
            <person name="Goodrich-Blair H."/>
            <person name="Stock S.P."/>
            <person name="Adams B.J."/>
            <person name="Sternberg P.W."/>
            <person name="Mortazavi A."/>
        </authorList>
    </citation>
    <scope>NUCLEOTIDE SEQUENCE [LARGE SCALE GENOMIC DNA]</scope>
    <source>
        <strain evidence="5 6">ALL</strain>
    </source>
</reference>
<reference evidence="5 6" key="2">
    <citation type="journal article" date="2019" name="G3 (Bethesda)">
        <title>Hybrid Assembly of the Genome of the Entomopathogenic Nematode Steinernema carpocapsae Identifies the X-Chromosome.</title>
        <authorList>
            <person name="Serra L."/>
            <person name="Macchietto M."/>
            <person name="Macias-Munoz A."/>
            <person name="McGill C.J."/>
            <person name="Rodriguez I.M."/>
            <person name="Rodriguez B."/>
            <person name="Murad R."/>
            <person name="Mortazavi A."/>
        </authorList>
    </citation>
    <scope>NUCLEOTIDE SEQUENCE [LARGE SCALE GENOMIC DNA]</scope>
    <source>
        <strain evidence="5 6">ALL</strain>
    </source>
</reference>
<keyword evidence="2" id="KW-0863">Zinc-finger</keyword>
<dbReference type="Gene3D" id="4.10.1110.10">
    <property type="entry name" value="AN1-like Zinc finger"/>
    <property type="match status" value="2"/>
</dbReference>
<dbReference type="InterPro" id="IPR035896">
    <property type="entry name" value="AN1-like_Znf"/>
</dbReference>
<dbReference type="Pfam" id="PF01428">
    <property type="entry name" value="zf-AN1"/>
    <property type="match status" value="2"/>
</dbReference>
<protein>
    <recommendedName>
        <fullName evidence="4">AN1-type domain-containing protein</fullName>
    </recommendedName>
</protein>
<feature type="domain" description="AN1-type" evidence="4">
    <location>
        <begin position="11"/>
        <end position="48"/>
    </location>
</feature>
<sequence>MAEFPDLGKHCALTSCEKLDFTPYKCNKCEKYFCGDHRLTHGCLDTEANASIDATKALSSRGLRGSDSSKSYPCAATGCLDLEKVVFSCEYCKKEFCVTHRHLEGHSCTGYNSPNQIEKRRQEELKKSVKEKMAPALAQYKEDNALKPTLSPPKTAKAVSPTQQARMDRIAIMKLKQEANLHRDAQILPADQYPIFAKVFEPEERRVAVMTHKKWTVGRTVDKIAKDLKIENRNGVAGSKKLRIYKSEDDAEAIEFSENLKDHFAEGATLVFKRDL</sequence>
<comment type="caution">
    <text evidence="5">The sequence shown here is derived from an EMBL/GenBank/DDBJ whole genome shotgun (WGS) entry which is preliminary data.</text>
</comment>
<evidence type="ECO:0000256" key="3">
    <source>
        <dbReference type="ARBA" id="ARBA00022833"/>
    </source>
</evidence>
<accession>A0A4U5N524</accession>
<keyword evidence="1" id="KW-0479">Metal-binding</keyword>
<gene>
    <name evidence="5" type="ORF">L596_018243</name>
</gene>
<evidence type="ECO:0000256" key="2">
    <source>
        <dbReference type="ARBA" id="ARBA00022771"/>
    </source>
</evidence>
<dbReference type="SUPFAM" id="SSF118310">
    <property type="entry name" value="AN1-like Zinc finger"/>
    <property type="match status" value="2"/>
</dbReference>
<dbReference type="Pfam" id="PF25327">
    <property type="entry name" value="UBL_ZFAND1"/>
    <property type="match status" value="1"/>
</dbReference>
<evidence type="ECO:0000313" key="5">
    <source>
        <dbReference type="EMBL" id="TKR77231.1"/>
    </source>
</evidence>
<dbReference type="GO" id="GO:0005737">
    <property type="term" value="C:cytoplasm"/>
    <property type="evidence" value="ECO:0007669"/>
    <property type="project" value="TreeGrafter"/>
</dbReference>
<keyword evidence="6" id="KW-1185">Reference proteome</keyword>
<evidence type="ECO:0000256" key="1">
    <source>
        <dbReference type="ARBA" id="ARBA00022723"/>
    </source>
</evidence>
<dbReference type="InterPro" id="IPR000058">
    <property type="entry name" value="Znf_AN1"/>
</dbReference>
<organism evidence="5 6">
    <name type="scientific">Steinernema carpocapsae</name>
    <name type="common">Entomopathogenic nematode</name>
    <dbReference type="NCBI Taxonomy" id="34508"/>
    <lineage>
        <taxon>Eukaryota</taxon>
        <taxon>Metazoa</taxon>
        <taxon>Ecdysozoa</taxon>
        <taxon>Nematoda</taxon>
        <taxon>Chromadorea</taxon>
        <taxon>Rhabditida</taxon>
        <taxon>Tylenchina</taxon>
        <taxon>Panagrolaimomorpha</taxon>
        <taxon>Strongyloidoidea</taxon>
        <taxon>Steinernematidae</taxon>
        <taxon>Steinernema</taxon>
    </lineage>
</organism>
<dbReference type="InterPro" id="IPR057358">
    <property type="entry name" value="UBL_ZFAND1-like"/>
</dbReference>
<dbReference type="AlphaFoldDB" id="A0A4U5N524"/>
<evidence type="ECO:0000313" key="6">
    <source>
        <dbReference type="Proteomes" id="UP000298663"/>
    </source>
</evidence>
<feature type="domain" description="AN1-type" evidence="4">
    <location>
        <begin position="74"/>
        <end position="113"/>
    </location>
</feature>
<dbReference type="SMART" id="SM00154">
    <property type="entry name" value="ZnF_AN1"/>
    <property type="match status" value="2"/>
</dbReference>
<dbReference type="OrthoDB" id="407198at2759"/>
<dbReference type="STRING" id="34508.A0A4U5N524"/>
<proteinExistence type="predicted"/>
<keyword evidence="3" id="KW-0862">Zinc</keyword>